<evidence type="ECO:0000313" key="2">
    <source>
        <dbReference type="Proteomes" id="UP000244677"/>
    </source>
</evidence>
<accession>A0A2S1LLU8</accession>
<dbReference type="Gene3D" id="3.10.450.50">
    <property type="match status" value="1"/>
</dbReference>
<reference evidence="1 2" key="1">
    <citation type="submission" date="2017-04" db="EMBL/GenBank/DDBJ databases">
        <title>Complete genome sequence of Flavobacterium kingsejong AJ004.</title>
        <authorList>
            <person name="Lee P.C."/>
        </authorList>
    </citation>
    <scope>NUCLEOTIDE SEQUENCE [LARGE SCALE GENOMIC DNA]</scope>
    <source>
        <strain evidence="1 2">AJ004</strain>
    </source>
</reference>
<dbReference type="KEGG" id="fki:FK004_05480"/>
<proteinExistence type="predicted"/>
<gene>
    <name evidence="1" type="ORF">FK004_05480</name>
</gene>
<dbReference type="PROSITE" id="PS51257">
    <property type="entry name" value="PROKAR_LIPOPROTEIN"/>
    <property type="match status" value="1"/>
</dbReference>
<dbReference type="Proteomes" id="UP000244677">
    <property type="component" value="Chromosome"/>
</dbReference>
<dbReference type="AlphaFoldDB" id="A0A2S1LLU8"/>
<dbReference type="EMBL" id="CP020919">
    <property type="protein sequence ID" value="AWG24717.1"/>
    <property type="molecule type" value="Genomic_DNA"/>
</dbReference>
<sequence length="155" mass="17464">MQKIWSALVILSIVACTNKVEPQTTTTTEAPKELSTDPEKEAIAMLESFYTKYLNQCLELPESAEDQRTALLQKYCTPELYKKIAAAQLDSDPFLNAQDCNPEWLKTFKIKKTADKDSYTMCYTATEEPEPNCVNLVVIATPDGFKISDLELNIL</sequence>
<protein>
    <submittedName>
        <fullName evidence="1">Uncharacterized protein</fullName>
    </submittedName>
</protein>
<dbReference type="OrthoDB" id="1148707at2"/>
<evidence type="ECO:0000313" key="1">
    <source>
        <dbReference type="EMBL" id="AWG24717.1"/>
    </source>
</evidence>
<dbReference type="RefSeq" id="WP_108736351.1">
    <property type="nucleotide sequence ID" value="NZ_CP020919.1"/>
</dbReference>
<organism evidence="1 2">
    <name type="scientific">Flavobacterium kingsejongi</name>
    <dbReference type="NCBI Taxonomy" id="1678728"/>
    <lineage>
        <taxon>Bacteria</taxon>
        <taxon>Pseudomonadati</taxon>
        <taxon>Bacteroidota</taxon>
        <taxon>Flavobacteriia</taxon>
        <taxon>Flavobacteriales</taxon>
        <taxon>Flavobacteriaceae</taxon>
        <taxon>Flavobacterium</taxon>
    </lineage>
</organism>
<keyword evidence="2" id="KW-1185">Reference proteome</keyword>
<name>A0A2S1LLU8_9FLAO</name>